<protein>
    <submittedName>
        <fullName evidence="2">M48 family metallopeptidase</fullName>
    </submittedName>
</protein>
<keyword evidence="3" id="KW-1185">Reference proteome</keyword>
<dbReference type="AlphaFoldDB" id="A0A8J7W2H9"/>
<dbReference type="PANTHER" id="PTHR30399">
    <property type="entry name" value="UNCHARACTERIZED PROTEIN YGJP"/>
    <property type="match status" value="1"/>
</dbReference>
<reference evidence="2" key="1">
    <citation type="submission" date="2021-04" db="EMBL/GenBank/DDBJ databases">
        <title>Sinoanaerobacter chloroacetimidivorans sp. nov., an obligate anaerobic bacterium isolated from anaerobic sludge.</title>
        <authorList>
            <person name="Bao Y."/>
        </authorList>
    </citation>
    <scope>NUCLEOTIDE SEQUENCE</scope>
    <source>
        <strain evidence="2">BAD-6</strain>
    </source>
</reference>
<dbReference type="CDD" id="cd07344">
    <property type="entry name" value="M48_yhfN_like"/>
    <property type="match status" value="1"/>
</dbReference>
<dbReference type="InterPro" id="IPR002725">
    <property type="entry name" value="YgjP-like_metallopeptidase"/>
</dbReference>
<sequence length="182" mass="21371">MIKYDLIRSSRKTLALYVRPDGRVEVRAPLKVSKAYIDRFVEGKDAWIQKTQRRLAKAQDEKKTILLTSEEERKYKNQALLLLQGRCAEFAGIMGVAYGNIRVNKAKTRWGSCTAKGDINFTYRLLFVPQELIDYVVVHELAHLKEMNHSPRFWAVVQSVMPDYKERRKQLKEYHRRIELAD</sequence>
<feature type="domain" description="YgjP-like metallopeptidase" evidence="1">
    <location>
        <begin position="12"/>
        <end position="62"/>
    </location>
</feature>
<evidence type="ECO:0000259" key="1">
    <source>
        <dbReference type="Pfam" id="PF01863"/>
    </source>
</evidence>
<accession>A0A8J7W2H9</accession>
<dbReference type="Pfam" id="PF01863">
    <property type="entry name" value="YgjP-like"/>
    <property type="match status" value="2"/>
</dbReference>
<gene>
    <name evidence="2" type="ORF">KCX82_09960</name>
</gene>
<dbReference type="InterPro" id="IPR053136">
    <property type="entry name" value="UTP_pyrophosphatase-like"/>
</dbReference>
<organism evidence="2 3">
    <name type="scientific">Sinanaerobacter chloroacetimidivorans</name>
    <dbReference type="NCBI Taxonomy" id="2818044"/>
    <lineage>
        <taxon>Bacteria</taxon>
        <taxon>Bacillati</taxon>
        <taxon>Bacillota</taxon>
        <taxon>Clostridia</taxon>
        <taxon>Peptostreptococcales</taxon>
        <taxon>Anaerovoracaceae</taxon>
        <taxon>Sinanaerobacter</taxon>
    </lineage>
</organism>
<dbReference type="EMBL" id="JAGSND010000005">
    <property type="protein sequence ID" value="MBR0598198.1"/>
    <property type="molecule type" value="Genomic_DNA"/>
</dbReference>
<dbReference type="Gene3D" id="3.30.2010.10">
    <property type="entry name" value="Metalloproteases ('zincins'), catalytic domain"/>
    <property type="match status" value="1"/>
</dbReference>
<evidence type="ECO:0000313" key="3">
    <source>
        <dbReference type="Proteomes" id="UP000675664"/>
    </source>
</evidence>
<evidence type="ECO:0000313" key="2">
    <source>
        <dbReference type="EMBL" id="MBR0598198.1"/>
    </source>
</evidence>
<name>A0A8J7W2H9_9FIRM</name>
<dbReference type="PANTHER" id="PTHR30399:SF1">
    <property type="entry name" value="UTP PYROPHOSPHATASE"/>
    <property type="match status" value="1"/>
</dbReference>
<dbReference type="RefSeq" id="WP_227018321.1">
    <property type="nucleotide sequence ID" value="NZ_JAGSND010000005.1"/>
</dbReference>
<feature type="domain" description="YgjP-like metallopeptidase" evidence="1">
    <location>
        <begin position="72"/>
        <end position="173"/>
    </location>
</feature>
<reference evidence="2" key="2">
    <citation type="submission" date="2021-04" db="EMBL/GenBank/DDBJ databases">
        <authorList>
            <person name="Liu J."/>
        </authorList>
    </citation>
    <scope>NUCLEOTIDE SEQUENCE</scope>
    <source>
        <strain evidence="2">BAD-6</strain>
    </source>
</reference>
<dbReference type="Proteomes" id="UP000675664">
    <property type="component" value="Unassembled WGS sequence"/>
</dbReference>
<proteinExistence type="predicted"/>
<comment type="caution">
    <text evidence="2">The sequence shown here is derived from an EMBL/GenBank/DDBJ whole genome shotgun (WGS) entry which is preliminary data.</text>
</comment>